<dbReference type="AlphaFoldDB" id="A0A8S1RYR9"/>
<sequence>MYKRNKELKYEALKELQKIVRIYLTEGLKKKELKLNMLLRCLLLLKIKRLKLKFKKKEEFIEAIRQCQISYQRQWNKILSNQSQVQQQPIVNHQAPIKHQQAQSQPDQKIESVLNFEENVPTEKDRHHNHHLFLSNMQSHKRRQGLNKLSKESLFINSLIKG</sequence>
<evidence type="ECO:0000313" key="2">
    <source>
        <dbReference type="Proteomes" id="UP000683925"/>
    </source>
</evidence>
<organism evidence="1 2">
    <name type="scientific">Paramecium octaurelia</name>
    <dbReference type="NCBI Taxonomy" id="43137"/>
    <lineage>
        <taxon>Eukaryota</taxon>
        <taxon>Sar</taxon>
        <taxon>Alveolata</taxon>
        <taxon>Ciliophora</taxon>
        <taxon>Intramacronucleata</taxon>
        <taxon>Oligohymenophorea</taxon>
        <taxon>Peniculida</taxon>
        <taxon>Parameciidae</taxon>
        <taxon>Paramecium</taxon>
    </lineage>
</organism>
<comment type="caution">
    <text evidence="1">The sequence shown here is derived from an EMBL/GenBank/DDBJ whole genome shotgun (WGS) entry which is preliminary data.</text>
</comment>
<keyword evidence="2" id="KW-1185">Reference proteome</keyword>
<protein>
    <submittedName>
        <fullName evidence="1">Uncharacterized protein</fullName>
    </submittedName>
</protein>
<accession>A0A8S1RYR9</accession>
<proteinExistence type="predicted"/>
<reference evidence="1" key="1">
    <citation type="submission" date="2021-01" db="EMBL/GenBank/DDBJ databases">
        <authorList>
            <consortium name="Genoscope - CEA"/>
            <person name="William W."/>
        </authorList>
    </citation>
    <scope>NUCLEOTIDE SEQUENCE</scope>
</reference>
<name>A0A8S1RYR9_PAROT</name>
<evidence type="ECO:0000313" key="1">
    <source>
        <dbReference type="EMBL" id="CAD8132622.1"/>
    </source>
</evidence>
<dbReference type="Proteomes" id="UP000683925">
    <property type="component" value="Unassembled WGS sequence"/>
</dbReference>
<dbReference type="EMBL" id="CAJJDP010000003">
    <property type="protein sequence ID" value="CAD8132622.1"/>
    <property type="molecule type" value="Genomic_DNA"/>
</dbReference>
<gene>
    <name evidence="1" type="ORF">POCTA_138.1.T0040026</name>
</gene>